<dbReference type="PRINTS" id="PR00169">
    <property type="entry name" value="KCHANNEL"/>
</dbReference>
<evidence type="ECO:0000256" key="7">
    <source>
        <dbReference type="ARBA" id="ARBA00022989"/>
    </source>
</evidence>
<dbReference type="Gene3D" id="1.10.287.930">
    <property type="entry name" value="Mammalian shaker kv1.2 potassium channel- beta subunit complex"/>
    <property type="match status" value="1"/>
</dbReference>
<dbReference type="AlphaFoldDB" id="A0A0B1RXN0"/>
<evidence type="ECO:0000313" key="14">
    <source>
        <dbReference type="Proteomes" id="UP000053660"/>
    </source>
</evidence>
<comment type="subcellular location">
    <subcellularLocation>
        <location evidence="1">Membrane</location>
        <topology evidence="1">Multi-pass membrane protein</topology>
    </subcellularLocation>
</comment>
<evidence type="ECO:0000256" key="8">
    <source>
        <dbReference type="ARBA" id="ARBA00023065"/>
    </source>
</evidence>
<dbReference type="SUPFAM" id="SSF81324">
    <property type="entry name" value="Voltage-gated potassium channels"/>
    <property type="match status" value="1"/>
</dbReference>
<sequence length="163" mass="19065">MQMLVFIRLLEDAPKDVVEFLSMIRIFRLFKLTQHHRGLQILIHTFRASAKELILLVFFLILGIVIFAALVYYAEKMEVNPDNQFQSIPLGLWWAICTMTTVIVSNFAMFYSHTQARDKLPKKRRRVLPVEQVVNMIYDYKLDDMLTFLILIQSALEGTHSSI</sequence>
<evidence type="ECO:0000256" key="4">
    <source>
        <dbReference type="ARBA" id="ARBA00022692"/>
    </source>
</evidence>
<accession>A0A0B1RXN0</accession>
<gene>
    <name evidence="13" type="ORF">OESDEN_24419</name>
</gene>
<keyword evidence="2" id="KW-0813">Transport</keyword>
<dbReference type="PANTHER" id="PTHR11537">
    <property type="entry name" value="VOLTAGE-GATED POTASSIUM CHANNEL"/>
    <property type="match status" value="1"/>
</dbReference>
<proteinExistence type="predicted"/>
<keyword evidence="14" id="KW-1185">Reference proteome</keyword>
<dbReference type="Gene3D" id="1.10.287.70">
    <property type="match status" value="1"/>
</dbReference>
<dbReference type="GO" id="GO:0043679">
    <property type="term" value="C:axon terminus"/>
    <property type="evidence" value="ECO:0007669"/>
    <property type="project" value="TreeGrafter"/>
</dbReference>
<keyword evidence="8" id="KW-0406">Ion transport</keyword>
<keyword evidence="9 11" id="KW-0472">Membrane</keyword>
<organism evidence="13 14">
    <name type="scientific">Oesophagostomum dentatum</name>
    <name type="common">Nodular worm</name>
    <dbReference type="NCBI Taxonomy" id="61180"/>
    <lineage>
        <taxon>Eukaryota</taxon>
        <taxon>Metazoa</taxon>
        <taxon>Ecdysozoa</taxon>
        <taxon>Nematoda</taxon>
        <taxon>Chromadorea</taxon>
        <taxon>Rhabditida</taxon>
        <taxon>Rhabditina</taxon>
        <taxon>Rhabditomorpha</taxon>
        <taxon>Strongyloidea</taxon>
        <taxon>Strongylidae</taxon>
        <taxon>Oesophagostomum</taxon>
    </lineage>
</organism>
<dbReference type="GO" id="GO:0001508">
    <property type="term" value="P:action potential"/>
    <property type="evidence" value="ECO:0007669"/>
    <property type="project" value="TreeGrafter"/>
</dbReference>
<evidence type="ECO:0000256" key="9">
    <source>
        <dbReference type="ARBA" id="ARBA00023136"/>
    </source>
</evidence>
<evidence type="ECO:0000256" key="3">
    <source>
        <dbReference type="ARBA" id="ARBA00022538"/>
    </source>
</evidence>
<evidence type="ECO:0000256" key="11">
    <source>
        <dbReference type="SAM" id="Phobius"/>
    </source>
</evidence>
<dbReference type="GO" id="GO:0032809">
    <property type="term" value="C:neuronal cell body membrane"/>
    <property type="evidence" value="ECO:0007669"/>
    <property type="project" value="TreeGrafter"/>
</dbReference>
<dbReference type="PRINTS" id="PR01491">
    <property type="entry name" value="KVCHANNEL"/>
</dbReference>
<feature type="transmembrane region" description="Helical" evidence="11">
    <location>
        <begin position="53"/>
        <end position="73"/>
    </location>
</feature>
<dbReference type="EMBL" id="KN612229">
    <property type="protein sequence ID" value="KHJ75962.1"/>
    <property type="molecule type" value="Genomic_DNA"/>
</dbReference>
<evidence type="ECO:0000256" key="10">
    <source>
        <dbReference type="ARBA" id="ARBA00023303"/>
    </source>
</evidence>
<keyword evidence="5" id="KW-0631">Potassium channel</keyword>
<dbReference type="InterPro" id="IPR028325">
    <property type="entry name" value="VG_K_chnl"/>
</dbReference>
<dbReference type="InterPro" id="IPR005821">
    <property type="entry name" value="Ion_trans_dom"/>
</dbReference>
<name>A0A0B1RXN0_OESDE</name>
<evidence type="ECO:0000256" key="1">
    <source>
        <dbReference type="ARBA" id="ARBA00004141"/>
    </source>
</evidence>
<evidence type="ECO:0000256" key="6">
    <source>
        <dbReference type="ARBA" id="ARBA00022958"/>
    </source>
</evidence>
<dbReference type="OrthoDB" id="10025005at2759"/>
<keyword evidence="4 11" id="KW-0812">Transmembrane</keyword>
<dbReference type="InterPro" id="IPR003968">
    <property type="entry name" value="K_chnl_volt-dep_Kv"/>
</dbReference>
<evidence type="ECO:0000259" key="12">
    <source>
        <dbReference type="Pfam" id="PF00520"/>
    </source>
</evidence>
<dbReference type="Pfam" id="PF00520">
    <property type="entry name" value="Ion_trans"/>
    <property type="match status" value="1"/>
</dbReference>
<dbReference type="GO" id="GO:0005251">
    <property type="term" value="F:delayed rectifier potassium channel activity"/>
    <property type="evidence" value="ECO:0007669"/>
    <property type="project" value="TreeGrafter"/>
</dbReference>
<dbReference type="GO" id="GO:0042734">
    <property type="term" value="C:presynaptic membrane"/>
    <property type="evidence" value="ECO:0007669"/>
    <property type="project" value="TreeGrafter"/>
</dbReference>
<reference evidence="13 14" key="1">
    <citation type="submission" date="2014-03" db="EMBL/GenBank/DDBJ databases">
        <title>Draft genome of the hookworm Oesophagostomum dentatum.</title>
        <authorList>
            <person name="Mitreva M."/>
        </authorList>
    </citation>
    <scope>NUCLEOTIDE SEQUENCE [LARGE SCALE GENOMIC DNA]</scope>
    <source>
        <strain evidence="13 14">OD-Hann</strain>
    </source>
</reference>
<evidence type="ECO:0000256" key="2">
    <source>
        <dbReference type="ARBA" id="ARBA00022448"/>
    </source>
</evidence>
<feature type="domain" description="Ion transport" evidence="12">
    <location>
        <begin position="15"/>
        <end position="102"/>
    </location>
</feature>
<dbReference type="GO" id="GO:0008076">
    <property type="term" value="C:voltage-gated potassium channel complex"/>
    <property type="evidence" value="ECO:0007669"/>
    <property type="project" value="InterPro"/>
</dbReference>
<keyword evidence="6" id="KW-0630">Potassium</keyword>
<protein>
    <recommendedName>
        <fullName evidence="12">Ion transport domain-containing protein</fullName>
    </recommendedName>
</protein>
<keyword evidence="10" id="KW-0407">Ion channel</keyword>
<evidence type="ECO:0000313" key="13">
    <source>
        <dbReference type="EMBL" id="KHJ75962.1"/>
    </source>
</evidence>
<dbReference type="Proteomes" id="UP000053660">
    <property type="component" value="Unassembled WGS sequence"/>
</dbReference>
<keyword evidence="3" id="KW-0633">Potassium transport</keyword>
<dbReference type="GO" id="GO:0045211">
    <property type="term" value="C:postsynaptic membrane"/>
    <property type="evidence" value="ECO:0007669"/>
    <property type="project" value="TreeGrafter"/>
</dbReference>
<dbReference type="PANTHER" id="PTHR11537:SF245">
    <property type="entry name" value="POTASSIUM VOLTAGE-GATED CHANNEL PROTEIN EGL-36"/>
    <property type="match status" value="1"/>
</dbReference>
<feature type="transmembrane region" description="Helical" evidence="11">
    <location>
        <begin position="93"/>
        <end position="114"/>
    </location>
</feature>
<dbReference type="GO" id="GO:0032590">
    <property type="term" value="C:dendrite membrane"/>
    <property type="evidence" value="ECO:0007669"/>
    <property type="project" value="TreeGrafter"/>
</dbReference>
<keyword evidence="7 11" id="KW-1133">Transmembrane helix</keyword>
<evidence type="ECO:0000256" key="5">
    <source>
        <dbReference type="ARBA" id="ARBA00022826"/>
    </source>
</evidence>